<protein>
    <recommendedName>
        <fullName evidence="4">SnoaL-like domain-containing protein</fullName>
    </recommendedName>
</protein>
<evidence type="ECO:0008006" key="4">
    <source>
        <dbReference type="Google" id="ProtNLM"/>
    </source>
</evidence>
<gene>
    <name evidence="2" type="ORF">LTR97_006056</name>
</gene>
<dbReference type="Gene3D" id="3.10.450.50">
    <property type="match status" value="1"/>
</dbReference>
<keyword evidence="1" id="KW-0812">Transmembrane</keyword>
<evidence type="ECO:0000256" key="1">
    <source>
        <dbReference type="SAM" id="Phobius"/>
    </source>
</evidence>
<evidence type="ECO:0000313" key="2">
    <source>
        <dbReference type="EMBL" id="KAK5699922.1"/>
    </source>
</evidence>
<sequence length="698" mass="78383">MHSSAFSYAITRPYPYRFFTPVVIVGFVVFLALFSFINYVSTGYQLVVVQSSNPNSTVHENPWMRHWPSFLTSNVQPTCQTANLAIGSKWFTNQTALTYTLTDVWQPDGGNAGAGYGVSPSLTYYSNVLEDCKVNSVEIDYNALDRTASQFAFSEWGAVVRTYATCSILGVNGTTSFNLTNEYDYVPSDISFSHLYTFLGTNFLSRNRTSKSSLWMQTIRENQTSYNETGIRSGTLYFYPNDDVTITNMTDPTFFECDFRFIVDKGQGAFDFITPRTYGDYRNYTSLSNLVASQAYPNIWSEADTLAKAAFSTVLTDLGQVNTPSNVLTDPGLLSYFTSNFSEARHNIANAYPGPADRSYGTEDSGPLGTTPSVISTKYLCQVPQRKPAGMLFWSIAVADLVFLQALWFLFRFVVDTFFLRRHPERNFCEGCMEQPRTTLYRSASPGPADRYGKEDLEVEMGGLRPSARSRDSRSLSRIRSVSQQRLIGPESMDIGAHHPPGRYCNLTLPSTLSTTMPSEQPPTIMSTEQTQEEQKNIDICKQYMSIAYSPQDNKGGSSVQHLCHSDSWFWSPSTFPGAQSPMDYAESHSHVMASVNDLHIVRYDQAWAKNGHVLLRYTAEGSFKGEPYQGIEPNGSHARWSAAAIFEVEDGKIRSFTKDWDQKVMQIQLGWAPVKESDNPRWNIGALKNPEEARKKN</sequence>
<proteinExistence type="predicted"/>
<accession>A0AAN7ZU23</accession>
<dbReference type="InterPro" id="IPR032710">
    <property type="entry name" value="NTF2-like_dom_sf"/>
</dbReference>
<keyword evidence="1" id="KW-0472">Membrane</keyword>
<dbReference type="Proteomes" id="UP001310594">
    <property type="component" value="Unassembled WGS sequence"/>
</dbReference>
<keyword evidence="1" id="KW-1133">Transmembrane helix</keyword>
<dbReference type="InterPro" id="IPR009959">
    <property type="entry name" value="Cyclase_SnoaL-like"/>
</dbReference>
<feature type="transmembrane region" description="Helical" evidence="1">
    <location>
        <begin position="391"/>
        <end position="415"/>
    </location>
</feature>
<dbReference type="SUPFAM" id="SSF54427">
    <property type="entry name" value="NTF2-like"/>
    <property type="match status" value="1"/>
</dbReference>
<dbReference type="AlphaFoldDB" id="A0AAN7ZU23"/>
<feature type="transmembrane region" description="Helical" evidence="1">
    <location>
        <begin position="18"/>
        <end position="40"/>
    </location>
</feature>
<dbReference type="Pfam" id="PF07366">
    <property type="entry name" value="SnoaL"/>
    <property type="match status" value="1"/>
</dbReference>
<reference evidence="2" key="1">
    <citation type="submission" date="2023-08" db="EMBL/GenBank/DDBJ databases">
        <title>Black Yeasts Isolated from many extreme environments.</title>
        <authorList>
            <person name="Coleine C."/>
            <person name="Stajich J.E."/>
            <person name="Selbmann L."/>
        </authorList>
    </citation>
    <scope>NUCLEOTIDE SEQUENCE</scope>
    <source>
        <strain evidence="2">CCFEE 5810</strain>
    </source>
</reference>
<dbReference type="EMBL" id="JAVRQU010000008">
    <property type="protein sequence ID" value="KAK5699922.1"/>
    <property type="molecule type" value="Genomic_DNA"/>
</dbReference>
<name>A0AAN7ZU23_9PEZI</name>
<organism evidence="2 3">
    <name type="scientific">Elasticomyces elasticus</name>
    <dbReference type="NCBI Taxonomy" id="574655"/>
    <lineage>
        <taxon>Eukaryota</taxon>
        <taxon>Fungi</taxon>
        <taxon>Dikarya</taxon>
        <taxon>Ascomycota</taxon>
        <taxon>Pezizomycotina</taxon>
        <taxon>Dothideomycetes</taxon>
        <taxon>Dothideomycetidae</taxon>
        <taxon>Mycosphaerellales</taxon>
        <taxon>Teratosphaeriaceae</taxon>
        <taxon>Elasticomyces</taxon>
    </lineage>
</organism>
<dbReference type="GO" id="GO:0030638">
    <property type="term" value="P:polyketide metabolic process"/>
    <property type="evidence" value="ECO:0007669"/>
    <property type="project" value="InterPro"/>
</dbReference>
<comment type="caution">
    <text evidence="2">The sequence shown here is derived from an EMBL/GenBank/DDBJ whole genome shotgun (WGS) entry which is preliminary data.</text>
</comment>
<evidence type="ECO:0000313" key="3">
    <source>
        <dbReference type="Proteomes" id="UP001310594"/>
    </source>
</evidence>